<reference evidence="1 2" key="1">
    <citation type="submission" date="2019-05" db="EMBL/GenBank/DDBJ databases">
        <title>Another draft genome of Portunus trituberculatus and its Hox gene families provides insights of decapod evolution.</title>
        <authorList>
            <person name="Jeong J.-H."/>
            <person name="Song I."/>
            <person name="Kim S."/>
            <person name="Choi T."/>
            <person name="Kim D."/>
            <person name="Ryu S."/>
            <person name="Kim W."/>
        </authorList>
    </citation>
    <scope>NUCLEOTIDE SEQUENCE [LARGE SCALE GENOMIC DNA]</scope>
    <source>
        <tissue evidence="1">Muscle</tissue>
    </source>
</reference>
<name>A0A5B7KCI6_PORTR</name>
<sequence>MVNIIESITDKYSAPKPIKVHRTQVQIQASRLSAQPAAGPSHAISLPDIDHDMKERLCCSSSKTCQNLLHVPQV</sequence>
<proteinExistence type="predicted"/>
<accession>A0A5B7KCI6</accession>
<gene>
    <name evidence="1" type="ORF">E2C01_102409</name>
</gene>
<keyword evidence="2" id="KW-1185">Reference proteome</keyword>
<dbReference type="Proteomes" id="UP000324222">
    <property type="component" value="Unassembled WGS sequence"/>
</dbReference>
<protein>
    <submittedName>
        <fullName evidence="1">Uncharacterized protein</fullName>
    </submittedName>
</protein>
<evidence type="ECO:0000313" key="1">
    <source>
        <dbReference type="EMBL" id="MPD06591.1"/>
    </source>
</evidence>
<evidence type="ECO:0000313" key="2">
    <source>
        <dbReference type="Proteomes" id="UP000324222"/>
    </source>
</evidence>
<comment type="caution">
    <text evidence="1">The sequence shown here is derived from an EMBL/GenBank/DDBJ whole genome shotgun (WGS) entry which is preliminary data.</text>
</comment>
<dbReference type="EMBL" id="VSRR010152047">
    <property type="protein sequence ID" value="MPD06591.1"/>
    <property type="molecule type" value="Genomic_DNA"/>
</dbReference>
<organism evidence="1 2">
    <name type="scientific">Portunus trituberculatus</name>
    <name type="common">Swimming crab</name>
    <name type="synonym">Neptunus trituberculatus</name>
    <dbReference type="NCBI Taxonomy" id="210409"/>
    <lineage>
        <taxon>Eukaryota</taxon>
        <taxon>Metazoa</taxon>
        <taxon>Ecdysozoa</taxon>
        <taxon>Arthropoda</taxon>
        <taxon>Crustacea</taxon>
        <taxon>Multicrustacea</taxon>
        <taxon>Malacostraca</taxon>
        <taxon>Eumalacostraca</taxon>
        <taxon>Eucarida</taxon>
        <taxon>Decapoda</taxon>
        <taxon>Pleocyemata</taxon>
        <taxon>Brachyura</taxon>
        <taxon>Eubrachyura</taxon>
        <taxon>Portunoidea</taxon>
        <taxon>Portunidae</taxon>
        <taxon>Portuninae</taxon>
        <taxon>Portunus</taxon>
    </lineage>
</organism>
<dbReference type="AlphaFoldDB" id="A0A5B7KCI6"/>